<feature type="binding site" evidence="6">
    <location>
        <position position="262"/>
    </location>
    <ligand>
        <name>ATP</name>
        <dbReference type="ChEBI" id="CHEBI:30616"/>
    </ligand>
</feature>
<dbReference type="InterPro" id="IPR017441">
    <property type="entry name" value="Protein_kinase_ATP_BS"/>
</dbReference>
<dbReference type="RefSeq" id="XP_002672642.1">
    <property type="nucleotide sequence ID" value="XM_002672596.1"/>
</dbReference>
<dbReference type="Gene3D" id="3.30.200.20">
    <property type="entry name" value="Phosphorylase Kinase, domain 1"/>
    <property type="match status" value="2"/>
</dbReference>
<keyword evidence="5 6" id="KW-0067">ATP-binding</keyword>
<feature type="region of interest" description="Disordered" evidence="8">
    <location>
        <begin position="199"/>
        <end position="224"/>
    </location>
</feature>
<dbReference type="KEGG" id="ngr:NAEGRDRAFT_52072"/>
<keyword evidence="1" id="KW-0723">Serine/threonine-protein kinase</keyword>
<evidence type="ECO:0000256" key="7">
    <source>
        <dbReference type="SAM" id="Coils"/>
    </source>
</evidence>
<dbReference type="FunFam" id="1.10.510.10:FF:000624">
    <property type="entry name" value="Mitogen-activated protein kinase"/>
    <property type="match status" value="1"/>
</dbReference>
<feature type="compositionally biased region" description="Low complexity" evidence="8">
    <location>
        <begin position="206"/>
        <end position="218"/>
    </location>
</feature>
<dbReference type="PROSITE" id="PS00107">
    <property type="entry name" value="PROTEIN_KINASE_ATP"/>
    <property type="match status" value="1"/>
</dbReference>
<dbReference type="InParanoid" id="D2VTA0"/>
<evidence type="ECO:0000259" key="9">
    <source>
        <dbReference type="PROSITE" id="PS50011"/>
    </source>
</evidence>
<dbReference type="eggNOG" id="KOG0660">
    <property type="taxonomic scope" value="Eukaryota"/>
</dbReference>
<dbReference type="PANTHER" id="PTHR24055">
    <property type="entry name" value="MITOGEN-ACTIVATED PROTEIN KINASE"/>
    <property type="match status" value="1"/>
</dbReference>
<keyword evidence="3 6" id="KW-0547">Nucleotide-binding</keyword>
<feature type="region of interest" description="Disordered" evidence="8">
    <location>
        <begin position="1"/>
        <end position="21"/>
    </location>
</feature>
<dbReference type="InterPro" id="IPR050117">
    <property type="entry name" value="MAPK"/>
</dbReference>
<dbReference type="InterPro" id="IPR000719">
    <property type="entry name" value="Prot_kinase_dom"/>
</dbReference>
<dbReference type="SUPFAM" id="SSF56112">
    <property type="entry name" value="Protein kinase-like (PK-like)"/>
    <property type="match status" value="1"/>
</dbReference>
<keyword evidence="11" id="KW-1185">Reference proteome</keyword>
<feature type="compositionally biased region" description="Low complexity" evidence="8">
    <location>
        <begin position="728"/>
        <end position="738"/>
    </location>
</feature>
<dbReference type="AlphaFoldDB" id="D2VTA0"/>
<dbReference type="InterPro" id="IPR011009">
    <property type="entry name" value="Kinase-like_dom_sf"/>
</dbReference>
<dbReference type="SMART" id="SM00220">
    <property type="entry name" value="S_TKc"/>
    <property type="match status" value="1"/>
</dbReference>
<dbReference type="GeneID" id="8854381"/>
<dbReference type="OMA" id="RDIEMIT"/>
<dbReference type="Pfam" id="PF00069">
    <property type="entry name" value="Pkinase"/>
    <property type="match status" value="2"/>
</dbReference>
<evidence type="ECO:0000256" key="2">
    <source>
        <dbReference type="ARBA" id="ARBA00022679"/>
    </source>
</evidence>
<keyword evidence="2" id="KW-0808">Transferase</keyword>
<dbReference type="OrthoDB" id="10265218at2759"/>
<feature type="domain" description="Protein kinase" evidence="9">
    <location>
        <begin position="233"/>
        <end position="611"/>
    </location>
</feature>
<organism evidence="11">
    <name type="scientific">Naegleria gruberi</name>
    <name type="common">Amoeba</name>
    <dbReference type="NCBI Taxonomy" id="5762"/>
    <lineage>
        <taxon>Eukaryota</taxon>
        <taxon>Discoba</taxon>
        <taxon>Heterolobosea</taxon>
        <taxon>Tetramitia</taxon>
        <taxon>Eutetramitia</taxon>
        <taxon>Vahlkampfiidae</taxon>
        <taxon>Naegleria</taxon>
    </lineage>
</organism>
<evidence type="ECO:0000256" key="6">
    <source>
        <dbReference type="PROSITE-ProRule" id="PRU10141"/>
    </source>
</evidence>
<dbReference type="PROSITE" id="PS00108">
    <property type="entry name" value="PROTEIN_KINASE_ST"/>
    <property type="match status" value="1"/>
</dbReference>
<dbReference type="VEuPathDB" id="AmoebaDB:NAEGRDRAFT_52072"/>
<keyword evidence="4" id="KW-0418">Kinase</keyword>
<evidence type="ECO:0000313" key="10">
    <source>
        <dbReference type="EMBL" id="EFC39898.1"/>
    </source>
</evidence>
<keyword evidence="7" id="KW-0175">Coiled coil</keyword>
<feature type="coiled-coil region" evidence="7">
    <location>
        <begin position="646"/>
        <end position="682"/>
    </location>
</feature>
<evidence type="ECO:0000256" key="1">
    <source>
        <dbReference type="ARBA" id="ARBA00022527"/>
    </source>
</evidence>
<evidence type="ECO:0000256" key="3">
    <source>
        <dbReference type="ARBA" id="ARBA00022741"/>
    </source>
</evidence>
<reference evidence="10 11" key="1">
    <citation type="journal article" date="2010" name="Cell">
        <title>The genome of Naegleria gruberi illuminates early eukaryotic versatility.</title>
        <authorList>
            <person name="Fritz-Laylin L.K."/>
            <person name="Prochnik S.E."/>
            <person name="Ginger M.L."/>
            <person name="Dacks J.B."/>
            <person name="Carpenter M.L."/>
            <person name="Field M.C."/>
            <person name="Kuo A."/>
            <person name="Paredez A."/>
            <person name="Chapman J."/>
            <person name="Pham J."/>
            <person name="Shu S."/>
            <person name="Neupane R."/>
            <person name="Cipriano M."/>
            <person name="Mancuso J."/>
            <person name="Tu H."/>
            <person name="Salamov A."/>
            <person name="Lindquist E."/>
            <person name="Shapiro H."/>
            <person name="Lucas S."/>
            <person name="Grigoriev I.V."/>
            <person name="Cande W.Z."/>
            <person name="Fulton C."/>
            <person name="Rokhsar D.S."/>
            <person name="Dawson S.C."/>
        </authorList>
    </citation>
    <scope>NUCLEOTIDE SEQUENCE [LARGE SCALE GENOMIC DNA]</scope>
    <source>
        <strain evidence="10 11">NEG-M</strain>
    </source>
</reference>
<dbReference type="InterPro" id="IPR008271">
    <property type="entry name" value="Ser/Thr_kinase_AS"/>
</dbReference>
<dbReference type="STRING" id="5762.D2VTA0"/>
<evidence type="ECO:0000256" key="8">
    <source>
        <dbReference type="SAM" id="MobiDB-lite"/>
    </source>
</evidence>
<evidence type="ECO:0000313" key="11">
    <source>
        <dbReference type="Proteomes" id="UP000006671"/>
    </source>
</evidence>
<dbReference type="EMBL" id="GG738896">
    <property type="protein sequence ID" value="EFC39898.1"/>
    <property type="molecule type" value="Genomic_DNA"/>
</dbReference>
<dbReference type="Gene3D" id="1.10.510.10">
    <property type="entry name" value="Transferase(Phosphotransferase) domain 1"/>
    <property type="match status" value="2"/>
</dbReference>
<feature type="region of interest" description="Disordered" evidence="8">
    <location>
        <begin position="704"/>
        <end position="738"/>
    </location>
</feature>
<dbReference type="Proteomes" id="UP000006671">
    <property type="component" value="Unassembled WGS sequence"/>
</dbReference>
<name>D2VTA0_NAEGR</name>
<protein>
    <submittedName>
        <fullName evidence="10">Predicted protein</fullName>
    </submittedName>
</protein>
<sequence length="810" mass="92901">MSTCHDLVDQQLPPTTTTTASSNFNSTITDFYSTTRMPSIQQQQHNHMYNNNNYQQQQQQYITKSGGGGSNCNNTNSTVNCTTSTITSFPSSQMYYNNQLSSTSTMINNHYNNNYTSNNNNNTTTNTTTTTTITNLSTTNHLQSNSQSCINNNINQSQLFNCNNQINNNNIINNNNNCNNNANINANNNNNNTIQQQQQVEEESKSNYNNNNKNNNNKQTVQNHSFDTPIDKYKVTEIIGSGTYGVVAICKELQTDQQFALKKNIRVFPDENDLNQSTNSTTNNGKYVAFNNSGKLHQLRMLRELKMLHHFRNCPYIVNLKDVYVPNQLNQLRDIEMITSLMEADLRDIFDSGQSLSPKHVKWFMYQICLSVYYMQKAKILHRDLKPENILVNSQCDVAICDFGLARGYYNSLQNKKQLSSSSPQSHIIDINNITNNNPLGTMMMNHSNHSNQNNGINNINNNNGNEEDDLSENQTKLSSNYVVSRWYRPPELLTNATQVYNKTLDMWSVGCIMYELLSGKGEVLFKGSGSIDQIQRIIKQLGTPAIDDFNGSEAARDYIYNKFPICKRRSFTKRLPPNTCPMAIDLMKRMLTFNMYKRINPLDALLHPYFREFYDQSDLNIPLSPFDTAWEENMLSSNDLKLEAFNTLKSIKKDHLIELQQLQQQQLLEQQQQQLDDYNQNDDYQDIELIDDHDIIMMNHGRSSSADQLQHHDSLEEEEEENAMLLSQSENTHSSTNNNEDFLMMVVDNYGKLSVDNHCQPLCNTNAMIQQQQQQQQQQYSSKKVMDHNFSPSKVVISYVSSNVYDSGF</sequence>
<evidence type="ECO:0000256" key="5">
    <source>
        <dbReference type="ARBA" id="ARBA00022840"/>
    </source>
</evidence>
<evidence type="ECO:0000256" key="4">
    <source>
        <dbReference type="ARBA" id="ARBA00022777"/>
    </source>
</evidence>
<dbReference type="GO" id="GO:0005524">
    <property type="term" value="F:ATP binding"/>
    <property type="evidence" value="ECO:0007669"/>
    <property type="project" value="UniProtKB-UniRule"/>
</dbReference>
<proteinExistence type="predicted"/>
<gene>
    <name evidence="10" type="ORF">NAEGRDRAFT_52072</name>
</gene>
<feature type="region of interest" description="Disordered" evidence="8">
    <location>
        <begin position="451"/>
        <end position="475"/>
    </location>
</feature>
<dbReference type="PROSITE" id="PS50011">
    <property type="entry name" value="PROTEIN_KINASE_DOM"/>
    <property type="match status" value="1"/>
</dbReference>
<feature type="compositionally biased region" description="Low complexity" evidence="8">
    <location>
        <begin position="451"/>
        <end position="465"/>
    </location>
</feature>
<dbReference type="GO" id="GO:0004674">
    <property type="term" value="F:protein serine/threonine kinase activity"/>
    <property type="evidence" value="ECO:0007669"/>
    <property type="project" value="UniProtKB-KW"/>
</dbReference>
<accession>D2VTA0</accession>